<feature type="domain" description="DUF6533" evidence="2">
    <location>
        <begin position="14"/>
        <end position="57"/>
    </location>
</feature>
<feature type="transmembrane region" description="Helical" evidence="1">
    <location>
        <begin position="43"/>
        <end position="67"/>
    </location>
</feature>
<feature type="transmembrane region" description="Helical" evidence="1">
    <location>
        <begin position="206"/>
        <end position="225"/>
    </location>
</feature>
<feature type="transmembrane region" description="Helical" evidence="1">
    <location>
        <begin position="87"/>
        <end position="105"/>
    </location>
</feature>
<dbReference type="Proteomes" id="UP000077266">
    <property type="component" value="Unassembled WGS sequence"/>
</dbReference>
<reference evidence="3 4" key="1">
    <citation type="journal article" date="2016" name="Mol. Biol. Evol.">
        <title>Comparative Genomics of Early-Diverging Mushroom-Forming Fungi Provides Insights into the Origins of Lignocellulose Decay Capabilities.</title>
        <authorList>
            <person name="Nagy L.G."/>
            <person name="Riley R."/>
            <person name="Tritt A."/>
            <person name="Adam C."/>
            <person name="Daum C."/>
            <person name="Floudas D."/>
            <person name="Sun H."/>
            <person name="Yadav J.S."/>
            <person name="Pangilinan J."/>
            <person name="Larsson K.H."/>
            <person name="Matsuura K."/>
            <person name="Barry K."/>
            <person name="Labutti K."/>
            <person name="Kuo R."/>
            <person name="Ohm R.A."/>
            <person name="Bhattacharya S.S."/>
            <person name="Shirouzu T."/>
            <person name="Yoshinaga Y."/>
            <person name="Martin F.M."/>
            <person name="Grigoriev I.V."/>
            <person name="Hibbett D.S."/>
        </authorList>
    </citation>
    <scope>NUCLEOTIDE SEQUENCE [LARGE SCALE GENOMIC DNA]</scope>
    <source>
        <strain evidence="3 4">HHB12029</strain>
    </source>
</reference>
<dbReference type="OrthoDB" id="3349377at2759"/>
<organism evidence="3 4">
    <name type="scientific">Exidia glandulosa HHB12029</name>
    <dbReference type="NCBI Taxonomy" id="1314781"/>
    <lineage>
        <taxon>Eukaryota</taxon>
        <taxon>Fungi</taxon>
        <taxon>Dikarya</taxon>
        <taxon>Basidiomycota</taxon>
        <taxon>Agaricomycotina</taxon>
        <taxon>Agaricomycetes</taxon>
        <taxon>Auriculariales</taxon>
        <taxon>Exidiaceae</taxon>
        <taxon>Exidia</taxon>
    </lineage>
</organism>
<accession>A0A166AAU3</accession>
<evidence type="ECO:0000259" key="2">
    <source>
        <dbReference type="Pfam" id="PF20151"/>
    </source>
</evidence>
<feature type="transmembrane region" description="Helical" evidence="1">
    <location>
        <begin position="112"/>
        <end position="135"/>
    </location>
</feature>
<keyword evidence="1" id="KW-0812">Transmembrane</keyword>
<keyword evidence="1" id="KW-0472">Membrane</keyword>
<sequence>MPPNFVPTRWDYAAQVACIALFFYDWVLTFSDEVELIWYRQSWRAGAFFLPLRYFAFAGMCFTTYMFTLHGESETVNRVESWVKVPLMIVIIILVQVILQIRVYIMYNRSPLLLRLNAGLFICEVGATLGLLIVLSQRIKFRQIIPGCEDCVVSDWPKEIGFCYVVPLVFESYLAALMVSKSWRNRKLLNELEGKSLFYVLIRDSVVYFVLVASALAVSMIHSSWRREEHRGRIRLSIRWEQLAGHASSYQCARQRRVRRLLCTRVLSPVVPSSFTIITLVSPALATRTTQKPRTPTPVFPLQYPVRRRNKRSRAC</sequence>
<dbReference type="InterPro" id="IPR045340">
    <property type="entry name" value="DUF6533"/>
</dbReference>
<proteinExistence type="predicted"/>
<evidence type="ECO:0000313" key="4">
    <source>
        <dbReference type="Proteomes" id="UP000077266"/>
    </source>
</evidence>
<dbReference type="Pfam" id="PF20151">
    <property type="entry name" value="DUF6533"/>
    <property type="match status" value="1"/>
</dbReference>
<evidence type="ECO:0000313" key="3">
    <source>
        <dbReference type="EMBL" id="KZV90209.1"/>
    </source>
</evidence>
<gene>
    <name evidence="3" type="ORF">EXIGLDRAFT_127178</name>
</gene>
<name>A0A166AAU3_EXIGL</name>
<feature type="transmembrane region" description="Helical" evidence="1">
    <location>
        <begin position="12"/>
        <end position="31"/>
    </location>
</feature>
<evidence type="ECO:0000256" key="1">
    <source>
        <dbReference type="SAM" id="Phobius"/>
    </source>
</evidence>
<dbReference type="AlphaFoldDB" id="A0A166AAU3"/>
<dbReference type="EMBL" id="KV426054">
    <property type="protein sequence ID" value="KZV90209.1"/>
    <property type="molecule type" value="Genomic_DNA"/>
</dbReference>
<keyword evidence="4" id="KW-1185">Reference proteome</keyword>
<dbReference type="InParanoid" id="A0A166AAU3"/>
<protein>
    <recommendedName>
        <fullName evidence="2">DUF6533 domain-containing protein</fullName>
    </recommendedName>
</protein>
<keyword evidence="1" id="KW-1133">Transmembrane helix</keyword>